<dbReference type="InterPro" id="IPR004843">
    <property type="entry name" value="Calcineurin-like_PHP"/>
</dbReference>
<dbReference type="Proteomes" id="UP000305948">
    <property type="component" value="Unassembled WGS sequence"/>
</dbReference>
<protein>
    <submittedName>
        <fullName evidence="7">Metallo-dependent phosphatase</fullName>
    </submittedName>
</protein>
<dbReference type="GO" id="GO:0005783">
    <property type="term" value="C:endoplasmic reticulum"/>
    <property type="evidence" value="ECO:0007669"/>
    <property type="project" value="TreeGrafter"/>
</dbReference>
<dbReference type="GO" id="GO:0016787">
    <property type="term" value="F:hydrolase activity"/>
    <property type="evidence" value="ECO:0007669"/>
    <property type="project" value="InterPro"/>
</dbReference>
<keyword evidence="4 5" id="KW-0472">Membrane</keyword>
<dbReference type="AlphaFoldDB" id="A0A5C3N9V0"/>
<dbReference type="EMBL" id="ML213506">
    <property type="protein sequence ID" value="TFK54090.1"/>
    <property type="molecule type" value="Genomic_DNA"/>
</dbReference>
<feature type="transmembrane region" description="Helical" evidence="5">
    <location>
        <begin position="377"/>
        <end position="401"/>
    </location>
</feature>
<name>A0A5C3N9V0_9AGAM</name>
<evidence type="ECO:0000313" key="7">
    <source>
        <dbReference type="EMBL" id="TFK54090.1"/>
    </source>
</evidence>
<dbReference type="SUPFAM" id="SSF56300">
    <property type="entry name" value="Metallo-dependent phosphatases"/>
    <property type="match status" value="1"/>
</dbReference>
<keyword evidence="3 5" id="KW-1133">Transmembrane helix</keyword>
<evidence type="ECO:0000256" key="5">
    <source>
        <dbReference type="SAM" id="Phobius"/>
    </source>
</evidence>
<organism evidence="7 8">
    <name type="scientific">Heliocybe sulcata</name>
    <dbReference type="NCBI Taxonomy" id="5364"/>
    <lineage>
        <taxon>Eukaryota</taxon>
        <taxon>Fungi</taxon>
        <taxon>Dikarya</taxon>
        <taxon>Basidiomycota</taxon>
        <taxon>Agaricomycotina</taxon>
        <taxon>Agaricomycetes</taxon>
        <taxon>Gloeophyllales</taxon>
        <taxon>Gloeophyllaceae</taxon>
        <taxon>Heliocybe</taxon>
    </lineage>
</organism>
<keyword evidence="8" id="KW-1185">Reference proteome</keyword>
<dbReference type="Gene3D" id="3.60.21.10">
    <property type="match status" value="1"/>
</dbReference>
<feature type="transmembrane region" description="Helical" evidence="5">
    <location>
        <begin position="12"/>
        <end position="30"/>
    </location>
</feature>
<gene>
    <name evidence="7" type="ORF">OE88DRAFT_1625235</name>
</gene>
<sequence length="520" mass="59137">MTRQGLVLLLRICWVFIILWCELGAFSWSLRDCDWPDTSLRSVRSFATPEHILIIADPQVLDHRSYPERGKVLTRLSQFVVDWNLRKNWRVTRKLNPDAVVFLGDMMDGGRVDMPVSEYESYFRRFQSIFKLPRTVPAYYLAGNHDIDLGESETFSKMARERFWTHFGPLNQQFTAGNHTLILIDAPSLVNEDRQRMEVGMSYDQWTRTPGGSAEFVRSRLTIDQCHRSNLASATVDRYKNGAVLFTHIPLHRPDGSSCGPLRERGTIRRGAGLGYQNTLSEPASRFLLDRVQPILIFSGDDHDYCEYNHTLVPYDGSSSDRTAVREVTVKSFSMAMGVRRPGFQLLSLAASKKSKHASAIYGQTVADRPCLLPDQLGIYISVYIPLLVLSLFILLVASIVHRRYSSPTQSATHRRSNSFPHRNSDDVREDEVEAYLLPTIREPNGPRAHPQHNQQDVSVTFSVGGQRRRVRVPCLGRLMRPSVSRSGQKGLVGTFIQDVADVAWPPLLLFTLLAVWMFR</sequence>
<dbReference type="OrthoDB" id="5977743at2759"/>
<comment type="subcellular location">
    <subcellularLocation>
        <location evidence="1">Membrane</location>
        <topology evidence="1">Multi-pass membrane protein</topology>
    </subcellularLocation>
</comment>
<dbReference type="PANTHER" id="PTHR13315:SF4">
    <property type="entry name" value="METALLOPHOSPHOESTERASE, ISOFORM E"/>
    <property type="match status" value="1"/>
</dbReference>
<evidence type="ECO:0000313" key="8">
    <source>
        <dbReference type="Proteomes" id="UP000305948"/>
    </source>
</evidence>
<dbReference type="InterPro" id="IPR033308">
    <property type="entry name" value="PGAP5/Cdc1/Ted1"/>
</dbReference>
<dbReference type="GO" id="GO:0006506">
    <property type="term" value="P:GPI anchor biosynthetic process"/>
    <property type="evidence" value="ECO:0007669"/>
    <property type="project" value="InterPro"/>
</dbReference>
<proteinExistence type="predicted"/>
<evidence type="ECO:0000256" key="1">
    <source>
        <dbReference type="ARBA" id="ARBA00004141"/>
    </source>
</evidence>
<dbReference type="InterPro" id="IPR029052">
    <property type="entry name" value="Metallo-depent_PP-like"/>
</dbReference>
<reference evidence="7 8" key="1">
    <citation type="journal article" date="2019" name="Nat. Ecol. Evol.">
        <title>Megaphylogeny resolves global patterns of mushroom evolution.</title>
        <authorList>
            <person name="Varga T."/>
            <person name="Krizsan K."/>
            <person name="Foldi C."/>
            <person name="Dima B."/>
            <person name="Sanchez-Garcia M."/>
            <person name="Sanchez-Ramirez S."/>
            <person name="Szollosi G.J."/>
            <person name="Szarkandi J.G."/>
            <person name="Papp V."/>
            <person name="Albert L."/>
            <person name="Andreopoulos W."/>
            <person name="Angelini C."/>
            <person name="Antonin V."/>
            <person name="Barry K.W."/>
            <person name="Bougher N.L."/>
            <person name="Buchanan P."/>
            <person name="Buyck B."/>
            <person name="Bense V."/>
            <person name="Catcheside P."/>
            <person name="Chovatia M."/>
            <person name="Cooper J."/>
            <person name="Damon W."/>
            <person name="Desjardin D."/>
            <person name="Finy P."/>
            <person name="Geml J."/>
            <person name="Haridas S."/>
            <person name="Hughes K."/>
            <person name="Justo A."/>
            <person name="Karasinski D."/>
            <person name="Kautmanova I."/>
            <person name="Kiss B."/>
            <person name="Kocsube S."/>
            <person name="Kotiranta H."/>
            <person name="LaButti K.M."/>
            <person name="Lechner B.E."/>
            <person name="Liimatainen K."/>
            <person name="Lipzen A."/>
            <person name="Lukacs Z."/>
            <person name="Mihaltcheva S."/>
            <person name="Morgado L.N."/>
            <person name="Niskanen T."/>
            <person name="Noordeloos M.E."/>
            <person name="Ohm R.A."/>
            <person name="Ortiz-Santana B."/>
            <person name="Ovrebo C."/>
            <person name="Racz N."/>
            <person name="Riley R."/>
            <person name="Savchenko A."/>
            <person name="Shiryaev A."/>
            <person name="Soop K."/>
            <person name="Spirin V."/>
            <person name="Szebenyi C."/>
            <person name="Tomsovsky M."/>
            <person name="Tulloss R.E."/>
            <person name="Uehling J."/>
            <person name="Grigoriev I.V."/>
            <person name="Vagvolgyi C."/>
            <person name="Papp T."/>
            <person name="Martin F.M."/>
            <person name="Miettinen O."/>
            <person name="Hibbett D.S."/>
            <person name="Nagy L.G."/>
        </authorList>
    </citation>
    <scope>NUCLEOTIDE SEQUENCE [LARGE SCALE GENOMIC DNA]</scope>
    <source>
        <strain evidence="7 8">OMC1185</strain>
    </source>
</reference>
<dbReference type="STRING" id="5364.A0A5C3N9V0"/>
<feature type="domain" description="Calcineurin-like phosphoesterase" evidence="6">
    <location>
        <begin position="51"/>
        <end position="305"/>
    </location>
</feature>
<evidence type="ECO:0000256" key="2">
    <source>
        <dbReference type="ARBA" id="ARBA00022692"/>
    </source>
</evidence>
<dbReference type="Pfam" id="PF00149">
    <property type="entry name" value="Metallophos"/>
    <property type="match status" value="1"/>
</dbReference>
<accession>A0A5C3N9V0</accession>
<keyword evidence="2 5" id="KW-0812">Transmembrane</keyword>
<dbReference type="PANTHER" id="PTHR13315">
    <property type="entry name" value="METALLO PHOSPHOESTERASE RELATED"/>
    <property type="match status" value="1"/>
</dbReference>
<evidence type="ECO:0000256" key="4">
    <source>
        <dbReference type="ARBA" id="ARBA00023136"/>
    </source>
</evidence>
<dbReference type="GO" id="GO:0016020">
    <property type="term" value="C:membrane"/>
    <property type="evidence" value="ECO:0007669"/>
    <property type="project" value="UniProtKB-SubCell"/>
</dbReference>
<evidence type="ECO:0000256" key="3">
    <source>
        <dbReference type="ARBA" id="ARBA00022989"/>
    </source>
</evidence>
<evidence type="ECO:0000259" key="6">
    <source>
        <dbReference type="Pfam" id="PF00149"/>
    </source>
</evidence>